<gene>
    <name evidence="2" type="ORF">AMS68_005712</name>
</gene>
<dbReference type="EMBL" id="CP051142">
    <property type="protein sequence ID" value="QIX00195.1"/>
    <property type="molecule type" value="Genomic_DNA"/>
</dbReference>
<evidence type="ECO:0000313" key="2">
    <source>
        <dbReference type="EMBL" id="QIX00195.1"/>
    </source>
</evidence>
<accession>A0A6H0XZV1</accession>
<dbReference type="Proteomes" id="UP000503462">
    <property type="component" value="Chromosome 4"/>
</dbReference>
<sequence length="202" mass="22706">MSLQEVYRLAHTAECRLNISAARPDRNLRFVVGHLMHYESLRLRIVEIEHVIGRNHRMQATHAAQAHRQLEDSSHQPRSTTEDEDLDVDLAEADDTNEHIEDLGLMRFPSGSTRPPPLVADTEDDEEEEDAAEPTSPTEPNAAILKQALKRPADTELAQEFERVRNCACHGRTDAPHVEKIWKISSGENRPGVTRAVAQVAD</sequence>
<feature type="region of interest" description="Disordered" evidence="1">
    <location>
        <begin position="59"/>
        <end position="142"/>
    </location>
</feature>
<reference evidence="2 3" key="1">
    <citation type="journal article" date="2016" name="Sci. Rep.">
        <title>Peltaster fructicola genome reveals evolution from an invasive phytopathogen to an ectophytic parasite.</title>
        <authorList>
            <person name="Xu C."/>
            <person name="Chen H."/>
            <person name="Gleason M.L."/>
            <person name="Xu J.R."/>
            <person name="Liu H."/>
            <person name="Zhang R."/>
            <person name="Sun G."/>
        </authorList>
    </citation>
    <scope>NUCLEOTIDE SEQUENCE [LARGE SCALE GENOMIC DNA]</scope>
    <source>
        <strain evidence="2 3">LNHT1506</strain>
    </source>
</reference>
<protein>
    <submittedName>
        <fullName evidence="2">Uncharacterized protein</fullName>
    </submittedName>
</protein>
<proteinExistence type="predicted"/>
<evidence type="ECO:0000313" key="3">
    <source>
        <dbReference type="Proteomes" id="UP000503462"/>
    </source>
</evidence>
<feature type="compositionally biased region" description="Acidic residues" evidence="1">
    <location>
        <begin position="82"/>
        <end position="95"/>
    </location>
</feature>
<name>A0A6H0XZV1_9PEZI</name>
<feature type="compositionally biased region" description="Acidic residues" evidence="1">
    <location>
        <begin position="121"/>
        <end position="132"/>
    </location>
</feature>
<dbReference type="OrthoDB" id="3938221at2759"/>
<evidence type="ECO:0000256" key="1">
    <source>
        <dbReference type="SAM" id="MobiDB-lite"/>
    </source>
</evidence>
<organism evidence="2 3">
    <name type="scientific">Peltaster fructicola</name>
    <dbReference type="NCBI Taxonomy" id="286661"/>
    <lineage>
        <taxon>Eukaryota</taxon>
        <taxon>Fungi</taxon>
        <taxon>Dikarya</taxon>
        <taxon>Ascomycota</taxon>
        <taxon>Pezizomycotina</taxon>
        <taxon>Dothideomycetes</taxon>
        <taxon>Dothideomycetes incertae sedis</taxon>
        <taxon>Peltaster</taxon>
    </lineage>
</organism>
<dbReference type="AlphaFoldDB" id="A0A6H0XZV1"/>
<keyword evidence="3" id="KW-1185">Reference proteome</keyword>